<dbReference type="SUPFAM" id="SSF54593">
    <property type="entry name" value="Glyoxalase/Bleomycin resistance protein/Dihydroxybiphenyl dioxygenase"/>
    <property type="match status" value="1"/>
</dbReference>
<dbReference type="InterPro" id="IPR052164">
    <property type="entry name" value="Anthracycline_SecMetBiosynth"/>
</dbReference>
<dbReference type="AlphaFoldDB" id="A0A9D2ECM1"/>
<dbReference type="Proteomes" id="UP000824037">
    <property type="component" value="Unassembled WGS sequence"/>
</dbReference>
<dbReference type="PANTHER" id="PTHR33993:SF14">
    <property type="entry name" value="GB|AAF24581.1"/>
    <property type="match status" value="1"/>
</dbReference>
<dbReference type="PANTHER" id="PTHR33993">
    <property type="entry name" value="GLYOXALASE-RELATED"/>
    <property type="match status" value="1"/>
</dbReference>
<accession>A0A9D2ECM1</accession>
<gene>
    <name evidence="2" type="ORF">H9815_05465</name>
</gene>
<evidence type="ECO:0000259" key="1">
    <source>
        <dbReference type="PROSITE" id="PS51819"/>
    </source>
</evidence>
<evidence type="ECO:0000313" key="3">
    <source>
        <dbReference type="Proteomes" id="UP000824037"/>
    </source>
</evidence>
<dbReference type="Gene3D" id="3.30.720.110">
    <property type="match status" value="1"/>
</dbReference>
<dbReference type="PROSITE" id="PS51819">
    <property type="entry name" value="VOC"/>
    <property type="match status" value="1"/>
</dbReference>
<reference evidence="2" key="1">
    <citation type="journal article" date="2021" name="PeerJ">
        <title>Extensive microbial diversity within the chicken gut microbiome revealed by metagenomics and culture.</title>
        <authorList>
            <person name="Gilroy R."/>
            <person name="Ravi A."/>
            <person name="Getino M."/>
            <person name="Pursley I."/>
            <person name="Horton D.L."/>
            <person name="Alikhan N.F."/>
            <person name="Baker D."/>
            <person name="Gharbi K."/>
            <person name="Hall N."/>
            <person name="Watson M."/>
            <person name="Adriaenssens E.M."/>
            <person name="Foster-Nyarko E."/>
            <person name="Jarju S."/>
            <person name="Secka A."/>
            <person name="Antonio M."/>
            <person name="Oren A."/>
            <person name="Chaudhuri R.R."/>
            <person name="La Ragione R."/>
            <person name="Hildebrand F."/>
            <person name="Pallen M.J."/>
        </authorList>
    </citation>
    <scope>NUCLEOTIDE SEQUENCE</scope>
    <source>
        <strain evidence="2">ChiGjej4B4-7305</strain>
    </source>
</reference>
<reference evidence="2" key="2">
    <citation type="submission" date="2021-04" db="EMBL/GenBank/DDBJ databases">
        <authorList>
            <person name="Gilroy R."/>
        </authorList>
    </citation>
    <scope>NUCLEOTIDE SEQUENCE</scope>
    <source>
        <strain evidence="2">ChiGjej4B4-7305</strain>
    </source>
</reference>
<comment type="caution">
    <text evidence="2">The sequence shown here is derived from an EMBL/GenBank/DDBJ whole genome shotgun (WGS) entry which is preliminary data.</text>
</comment>
<evidence type="ECO:0000313" key="2">
    <source>
        <dbReference type="EMBL" id="HIZ35204.1"/>
    </source>
</evidence>
<dbReference type="EMBL" id="DXBY01000085">
    <property type="protein sequence ID" value="HIZ35204.1"/>
    <property type="molecule type" value="Genomic_DNA"/>
</dbReference>
<dbReference type="Pfam" id="PF00903">
    <property type="entry name" value="Glyoxalase"/>
    <property type="match status" value="1"/>
</dbReference>
<protein>
    <submittedName>
        <fullName evidence="2">VOC family protein</fullName>
    </submittedName>
</protein>
<dbReference type="InterPro" id="IPR004360">
    <property type="entry name" value="Glyas_Fos-R_dOase_dom"/>
</dbReference>
<name>A0A9D2ECM1_9MICO</name>
<organism evidence="2 3">
    <name type="scientific">Candidatus Ruania gallistercoris</name>
    <dbReference type="NCBI Taxonomy" id="2838746"/>
    <lineage>
        <taxon>Bacteria</taxon>
        <taxon>Bacillati</taxon>
        <taxon>Actinomycetota</taxon>
        <taxon>Actinomycetes</taxon>
        <taxon>Micrococcales</taxon>
        <taxon>Ruaniaceae</taxon>
        <taxon>Ruania</taxon>
    </lineage>
</organism>
<dbReference type="InterPro" id="IPR037523">
    <property type="entry name" value="VOC_core"/>
</dbReference>
<sequence>MTVTGLYPVLMSRDVPAAADFYREALGFETTFAMDWYVSLRLGDFELALLDHEHATVPPDYRALPQGVLVNIEVDDVDQVHRQVRRTAGLEPVLSLRDEDFGQRHFIVAGPDGVLLDVIQPIEPSPEFAAAYAEI</sequence>
<feature type="domain" description="VOC" evidence="1">
    <location>
        <begin position="4"/>
        <end position="121"/>
    </location>
</feature>
<dbReference type="Gene3D" id="3.30.720.120">
    <property type="match status" value="1"/>
</dbReference>
<proteinExistence type="predicted"/>
<dbReference type="InterPro" id="IPR029068">
    <property type="entry name" value="Glyas_Bleomycin-R_OHBP_Dase"/>
</dbReference>